<dbReference type="Proteomes" id="UP000008064">
    <property type="component" value="Unassembled WGS sequence"/>
</dbReference>
<organism>
    <name type="scientific">Serpula lacrymans var. lacrymans (strain S7.9)</name>
    <name type="common">Dry rot fungus</name>
    <dbReference type="NCBI Taxonomy" id="578457"/>
    <lineage>
        <taxon>Eukaryota</taxon>
        <taxon>Fungi</taxon>
        <taxon>Dikarya</taxon>
        <taxon>Basidiomycota</taxon>
        <taxon>Agaricomycotina</taxon>
        <taxon>Agaricomycetes</taxon>
        <taxon>Agaricomycetidae</taxon>
        <taxon>Boletales</taxon>
        <taxon>Coniophorineae</taxon>
        <taxon>Serpulaceae</taxon>
        <taxon>Serpula</taxon>
    </lineage>
</organism>
<proteinExistence type="predicted"/>
<gene>
    <name evidence="1" type="ORF">SERLADRAFT_384411</name>
</gene>
<sequence>MSRYFEIYLFSVAFEQSHAYLRLRDSKTLESVYIPKTNCTFDMDDTSVPGLPLEIGFCGLTLVEFIQVAWNQTL</sequence>
<dbReference type="KEGG" id="sla:SERLADRAFT_384411"/>
<name>F8NQR7_SERL9</name>
<reference evidence="1" key="1">
    <citation type="submission" date="2011-04" db="EMBL/GenBank/DDBJ databases">
        <title>Evolution of plant cell wall degrading machinery underlies the functional diversity of forest fungi.</title>
        <authorList>
            <consortium name="US DOE Joint Genome Institute (JGI-PGF)"/>
            <person name="Eastwood D.C."/>
            <person name="Floudas D."/>
            <person name="Binder M."/>
            <person name="Majcherczyk A."/>
            <person name="Schneider P."/>
            <person name="Aerts A."/>
            <person name="Asiegbu F.O."/>
            <person name="Baker S.E."/>
            <person name="Barry K."/>
            <person name="Bendiksby M."/>
            <person name="Blumentritt M."/>
            <person name="Coutinho P.M."/>
            <person name="Cullen D."/>
            <person name="Cullen D."/>
            <person name="Gathman A."/>
            <person name="Goodell B."/>
            <person name="Henrissat B."/>
            <person name="Ihrmark K."/>
            <person name="Kauserud H."/>
            <person name="Kohler A."/>
            <person name="LaButti K."/>
            <person name="Lapidus A."/>
            <person name="Lavin J.L."/>
            <person name="Lee Y.-H."/>
            <person name="Lindquist E."/>
            <person name="Lilly W."/>
            <person name="Lucas S."/>
            <person name="Morin E."/>
            <person name="Murat C."/>
            <person name="Oguiza J.A."/>
            <person name="Park J."/>
            <person name="Pisabarro A.G."/>
            <person name="Riley R."/>
            <person name="Rosling A."/>
            <person name="Salamov A."/>
            <person name="Schmidt O."/>
            <person name="Schmutz J."/>
            <person name="Skrede I."/>
            <person name="Stenlid J."/>
            <person name="Wiebenga A."/>
            <person name="Xie X."/>
            <person name="Kues U."/>
            <person name="Hibbett D.S."/>
            <person name="Hoffmeister D."/>
            <person name="Hogberg N."/>
            <person name="Martin F."/>
            <person name="Grigoriev I.V."/>
            <person name="Watkinson S.C."/>
        </authorList>
    </citation>
    <scope>NUCLEOTIDE SEQUENCE</scope>
    <source>
        <strain evidence="1">S7.9</strain>
    </source>
</reference>
<dbReference type="GeneID" id="18811101"/>
<protein>
    <submittedName>
        <fullName evidence="1">Uncharacterized protein</fullName>
    </submittedName>
</protein>
<dbReference type="EMBL" id="GL945432">
    <property type="protein sequence ID" value="EGO26143.1"/>
    <property type="molecule type" value="Genomic_DNA"/>
</dbReference>
<dbReference type="HOGENOM" id="CLU_2689341_0_0_1"/>
<evidence type="ECO:0000313" key="1">
    <source>
        <dbReference type="EMBL" id="EGO26143.1"/>
    </source>
</evidence>
<dbReference type="RefSeq" id="XP_007316316.1">
    <property type="nucleotide sequence ID" value="XM_007316254.1"/>
</dbReference>
<accession>F8NQR7</accession>
<dbReference type="AlphaFoldDB" id="F8NQR7"/>